<evidence type="ECO:0000256" key="1">
    <source>
        <dbReference type="ARBA" id="ARBA00005162"/>
    </source>
</evidence>
<dbReference type="SUPFAM" id="SSF54593">
    <property type="entry name" value="Glyoxalase/Bleomycin resistance protein/Dihydroxybiphenyl dioxygenase"/>
    <property type="match status" value="1"/>
</dbReference>
<evidence type="ECO:0000256" key="4">
    <source>
        <dbReference type="ARBA" id="ARBA00023232"/>
    </source>
</evidence>
<comment type="caution">
    <text evidence="6">The sequence shown here is derived from an EMBL/GenBank/DDBJ whole genome shotgun (WGS) entry which is preliminary data.</text>
</comment>
<feature type="compositionally biased region" description="Polar residues" evidence="5">
    <location>
        <begin position="112"/>
        <end position="122"/>
    </location>
</feature>
<dbReference type="AlphaFoldDB" id="K0SG16"/>
<comment type="pathway">
    <text evidence="1">Amino-acid degradation; L-phenylalanine degradation; acetoacetate and fumarate from L-phenylalanine: step 3/6.</text>
</comment>
<dbReference type="OrthoDB" id="414569at2759"/>
<keyword evidence="4" id="KW-0585">Phenylalanine catabolism</keyword>
<protein>
    <recommendedName>
        <fullName evidence="2">4-hydroxyphenylpyruvate dioxygenase</fullName>
        <ecNumber evidence="2">1.13.11.27</ecNumber>
    </recommendedName>
</protein>
<organism evidence="6 7">
    <name type="scientific">Thalassiosira oceanica</name>
    <name type="common">Marine diatom</name>
    <dbReference type="NCBI Taxonomy" id="159749"/>
    <lineage>
        <taxon>Eukaryota</taxon>
        <taxon>Sar</taxon>
        <taxon>Stramenopiles</taxon>
        <taxon>Ochrophyta</taxon>
        <taxon>Bacillariophyta</taxon>
        <taxon>Coscinodiscophyceae</taxon>
        <taxon>Thalassiosirophycidae</taxon>
        <taxon>Thalassiosirales</taxon>
        <taxon>Thalassiosiraceae</taxon>
        <taxon>Thalassiosira</taxon>
    </lineage>
</organism>
<evidence type="ECO:0000256" key="2">
    <source>
        <dbReference type="ARBA" id="ARBA00013222"/>
    </source>
</evidence>
<dbReference type="GO" id="GO:0006572">
    <property type="term" value="P:L-tyrosine catabolic process"/>
    <property type="evidence" value="ECO:0007669"/>
    <property type="project" value="UniProtKB-KW"/>
</dbReference>
<feature type="region of interest" description="Disordered" evidence="5">
    <location>
        <begin position="88"/>
        <end position="135"/>
    </location>
</feature>
<name>K0SG16_THAOC</name>
<dbReference type="PANTHER" id="PTHR11959">
    <property type="entry name" value="4-HYDROXYPHENYLPYRUVATE DIOXYGENASE"/>
    <property type="match status" value="1"/>
</dbReference>
<evidence type="ECO:0000256" key="5">
    <source>
        <dbReference type="SAM" id="MobiDB-lite"/>
    </source>
</evidence>
<keyword evidence="7" id="KW-1185">Reference proteome</keyword>
<gene>
    <name evidence="6" type="ORF">THAOC_22402</name>
</gene>
<dbReference type="GO" id="GO:0006559">
    <property type="term" value="P:L-phenylalanine catabolic process"/>
    <property type="evidence" value="ECO:0007669"/>
    <property type="project" value="UniProtKB-KW"/>
</dbReference>
<dbReference type="Proteomes" id="UP000266841">
    <property type="component" value="Unassembled WGS sequence"/>
</dbReference>
<feature type="non-terminal residue" evidence="6">
    <location>
        <position position="1"/>
    </location>
</feature>
<accession>K0SG16</accession>
<keyword evidence="3" id="KW-0828">Tyrosine catabolism</keyword>
<dbReference type="InterPro" id="IPR005956">
    <property type="entry name" value="4OHPhenylPyrv_dOase"/>
</dbReference>
<dbReference type="PANTHER" id="PTHR11959:SF1">
    <property type="entry name" value="4-HYDROXYPHENYLPYRUVATE DIOXYGENASE"/>
    <property type="match status" value="1"/>
</dbReference>
<dbReference type="eggNOG" id="KOG0638">
    <property type="taxonomic scope" value="Eukaryota"/>
</dbReference>
<dbReference type="EC" id="1.13.11.27" evidence="2"/>
<evidence type="ECO:0000313" key="6">
    <source>
        <dbReference type="EMBL" id="EJK57542.1"/>
    </source>
</evidence>
<sequence length="159" mass="17476">QKARDGIPEPFLPHLAPYPSYKPTRPNYGLKRIDHTVGNVPNLLETQNYIQTFTGYHPFAEFTPEDIGTVDSGLNSVVLASDSEAVLLPLNEPTEGQEEEPDTDVSGAERGTGTSITYQQPVLTEGASVPDDNDNEVLTEVLENLAYLQQRQDQPPRVA</sequence>
<dbReference type="InterPro" id="IPR029068">
    <property type="entry name" value="Glyas_Bleomycin-R_OHBP_Dase"/>
</dbReference>
<feature type="region of interest" description="Disordered" evidence="5">
    <location>
        <begin position="1"/>
        <end position="20"/>
    </location>
</feature>
<proteinExistence type="predicted"/>
<evidence type="ECO:0000256" key="3">
    <source>
        <dbReference type="ARBA" id="ARBA00022878"/>
    </source>
</evidence>
<evidence type="ECO:0000313" key="7">
    <source>
        <dbReference type="Proteomes" id="UP000266841"/>
    </source>
</evidence>
<dbReference type="EMBL" id="AGNL01027903">
    <property type="protein sequence ID" value="EJK57542.1"/>
    <property type="molecule type" value="Genomic_DNA"/>
</dbReference>
<reference evidence="6 7" key="1">
    <citation type="journal article" date="2012" name="Genome Biol.">
        <title>Genome and low-iron response of an oceanic diatom adapted to chronic iron limitation.</title>
        <authorList>
            <person name="Lommer M."/>
            <person name="Specht M."/>
            <person name="Roy A.S."/>
            <person name="Kraemer L."/>
            <person name="Andreson R."/>
            <person name="Gutowska M.A."/>
            <person name="Wolf J."/>
            <person name="Bergner S.V."/>
            <person name="Schilhabel M.B."/>
            <person name="Klostermeier U.C."/>
            <person name="Beiko R.G."/>
            <person name="Rosenstiel P."/>
            <person name="Hippler M."/>
            <person name="Laroche J."/>
        </authorList>
    </citation>
    <scope>NUCLEOTIDE SEQUENCE [LARGE SCALE GENOMIC DNA]</scope>
    <source>
        <strain evidence="6 7">CCMP1005</strain>
    </source>
</reference>
<dbReference type="Gene3D" id="3.10.180.10">
    <property type="entry name" value="2,3-Dihydroxybiphenyl 1,2-Dioxygenase, domain 1"/>
    <property type="match status" value="1"/>
</dbReference>
<dbReference type="GO" id="GO:0003868">
    <property type="term" value="F:4-hydroxyphenylpyruvate dioxygenase activity"/>
    <property type="evidence" value="ECO:0007669"/>
    <property type="project" value="UniProtKB-EC"/>
</dbReference>